<dbReference type="EMBL" id="BDCO01000002">
    <property type="protein sequence ID" value="GAT32647.1"/>
    <property type="molecule type" value="Genomic_DNA"/>
</dbReference>
<keyword evidence="4" id="KW-1185">Reference proteome</keyword>
<feature type="domain" description="GFO/IDH/MocA-like oxidoreductase" evidence="2">
    <location>
        <begin position="136"/>
        <end position="258"/>
    </location>
</feature>
<evidence type="ECO:0000313" key="4">
    <source>
        <dbReference type="Proteomes" id="UP000076023"/>
    </source>
</evidence>
<dbReference type="RefSeq" id="WP_075078473.1">
    <property type="nucleotide sequence ID" value="NZ_BDCO01000002.1"/>
</dbReference>
<reference evidence="4" key="1">
    <citation type="journal article" date="2017" name="Genome Announc.">
        <title>Draft Genome Sequence of Terrimicrobium sacchariphilum NM-5T, a Facultative Anaerobic Soil Bacterium of the Class Spartobacteria.</title>
        <authorList>
            <person name="Qiu Y.L."/>
            <person name="Tourlousse D.M."/>
            <person name="Matsuura N."/>
            <person name="Ohashi A."/>
            <person name="Sekiguchi Y."/>
        </authorList>
    </citation>
    <scope>NUCLEOTIDE SEQUENCE [LARGE SCALE GENOMIC DNA]</scope>
    <source>
        <strain evidence="4">NM-5</strain>
    </source>
</reference>
<dbReference type="InterPro" id="IPR036291">
    <property type="entry name" value="NAD(P)-bd_dom_sf"/>
</dbReference>
<sequence>MSRKIRLGIVGLRFGEDIIRHLLPPYPDHALFEIAGCYDLNTSRRDTVAHRWKLPVHDSLEAMLEDKSIEAIGLFTPPAGRAALIQTIVEAGKHVVTTKPIEFDPEKLATSLRVARDRRRVVHVNSPSPRPTPDLRQIDQWREQFDMGRLVSIRGEVWASYCERADQSWYDDPVACPAAPVLRLGVYLLNDFIHFAGEPLQIRPMTERLRTGRPTADNATLQLRFANGCLGSIFASFCVEDGDSYRNSLILNFENGTIYRNCGPYRSTYGMRESEVTLVRGTGCRRTEAHCVMFDAISGNYLWSDFYQDILSDAPISRAYEARLLESARTIARLSSAEEALT</sequence>
<dbReference type="InParanoid" id="A0A146G6V0"/>
<dbReference type="AlphaFoldDB" id="A0A146G6V0"/>
<dbReference type="OrthoDB" id="2530554at2"/>
<organism evidence="3 4">
    <name type="scientific">Terrimicrobium sacchariphilum</name>
    <dbReference type="NCBI Taxonomy" id="690879"/>
    <lineage>
        <taxon>Bacteria</taxon>
        <taxon>Pseudomonadati</taxon>
        <taxon>Verrucomicrobiota</taxon>
        <taxon>Terrimicrobiia</taxon>
        <taxon>Terrimicrobiales</taxon>
        <taxon>Terrimicrobiaceae</taxon>
        <taxon>Terrimicrobium</taxon>
    </lineage>
</organism>
<dbReference type="Proteomes" id="UP000076023">
    <property type="component" value="Unassembled WGS sequence"/>
</dbReference>
<dbReference type="SUPFAM" id="SSF51735">
    <property type="entry name" value="NAD(P)-binding Rossmann-fold domains"/>
    <property type="match status" value="1"/>
</dbReference>
<dbReference type="Gene3D" id="3.40.50.720">
    <property type="entry name" value="NAD(P)-binding Rossmann-like Domain"/>
    <property type="match status" value="1"/>
</dbReference>
<dbReference type="PANTHER" id="PTHR43708:SF8">
    <property type="entry name" value="OXIDOREDUCTASE"/>
    <property type="match status" value="1"/>
</dbReference>
<evidence type="ECO:0000259" key="2">
    <source>
        <dbReference type="Pfam" id="PF22725"/>
    </source>
</evidence>
<feature type="domain" description="Gfo/Idh/MocA-like oxidoreductase N-terminal" evidence="1">
    <location>
        <begin position="5"/>
        <end position="125"/>
    </location>
</feature>
<dbReference type="PANTHER" id="PTHR43708">
    <property type="entry name" value="CONSERVED EXPRESSED OXIDOREDUCTASE (EUROFUNG)"/>
    <property type="match status" value="1"/>
</dbReference>
<dbReference type="Pfam" id="PF22725">
    <property type="entry name" value="GFO_IDH_MocA_C3"/>
    <property type="match status" value="1"/>
</dbReference>
<dbReference type="Pfam" id="PF01408">
    <property type="entry name" value="GFO_IDH_MocA"/>
    <property type="match status" value="1"/>
</dbReference>
<dbReference type="STRING" id="690879.TSACC_21046"/>
<evidence type="ECO:0000313" key="3">
    <source>
        <dbReference type="EMBL" id="GAT32647.1"/>
    </source>
</evidence>
<dbReference type="GO" id="GO:0000166">
    <property type="term" value="F:nucleotide binding"/>
    <property type="evidence" value="ECO:0007669"/>
    <property type="project" value="InterPro"/>
</dbReference>
<gene>
    <name evidence="3" type="ORF">TSACC_21046</name>
</gene>
<evidence type="ECO:0000259" key="1">
    <source>
        <dbReference type="Pfam" id="PF01408"/>
    </source>
</evidence>
<dbReference type="InterPro" id="IPR055170">
    <property type="entry name" value="GFO_IDH_MocA-like_dom"/>
</dbReference>
<dbReference type="InterPro" id="IPR051317">
    <property type="entry name" value="Gfo/Idh/MocA_oxidoreduct"/>
</dbReference>
<dbReference type="SUPFAM" id="SSF55347">
    <property type="entry name" value="Glyceraldehyde-3-phosphate dehydrogenase-like, C-terminal domain"/>
    <property type="match status" value="1"/>
</dbReference>
<dbReference type="Gene3D" id="3.30.360.10">
    <property type="entry name" value="Dihydrodipicolinate Reductase, domain 2"/>
    <property type="match status" value="1"/>
</dbReference>
<comment type="caution">
    <text evidence="3">The sequence shown here is derived from an EMBL/GenBank/DDBJ whole genome shotgun (WGS) entry which is preliminary data.</text>
</comment>
<accession>A0A146G6V0</accession>
<name>A0A146G6V0_TERSA</name>
<dbReference type="InterPro" id="IPR000683">
    <property type="entry name" value="Gfo/Idh/MocA-like_OxRdtase_N"/>
</dbReference>
<proteinExistence type="predicted"/>
<protein>
    <submittedName>
        <fullName evidence="3">Predicted dehydrogenase</fullName>
    </submittedName>
</protein>